<sequence length="391" mass="46405">MNHTKIYFDESRNTGEIKLKENKLNYNEQRYFILVGYIEDDEITNKYRKFKEKYLNILYPNNESKEIKGSDLLTRANNPLLNEFINDFIHGSNLLITIYDKKFFILTNFLVWLLGIPFKDLYPNDFMKFNEFLIKIDEVFLGIFINTINYKTKENIKKFIEYVISYDYKECITCELEIHIRDEFVGLVKAFYDQGEGYIEMLKDDIVAESIRIDKKSRNNIVNLTALGETILLYKLNNGSSNSSFKIYHDNIETVQKYMDYYFKKADIDLEFIDSKNNLSIQLADNVASIMGKFINNILPIQSDNSIKTALSKDKEWTRSNLSKIFNTVEKKNIKMVIHLIEQAFLNTYCNTTINELYKFKSELLINLDRRFYNEMYNHKTLVETDKLFKL</sequence>
<evidence type="ECO:0000313" key="2">
    <source>
        <dbReference type="Proteomes" id="UP000290909"/>
    </source>
</evidence>
<dbReference type="AlphaFoldDB" id="A0A449BI00"/>
<dbReference type="Proteomes" id="UP000290909">
    <property type="component" value="Chromosome"/>
</dbReference>
<reference evidence="1 2" key="1">
    <citation type="submission" date="2019-01" db="EMBL/GenBank/DDBJ databases">
        <authorList>
            <consortium name="Pathogen Informatics"/>
        </authorList>
    </citation>
    <scope>NUCLEOTIDE SEQUENCE [LARGE SCALE GENOMIC DNA]</scope>
    <source>
        <strain evidence="1 2">NCTC10172</strain>
    </source>
</reference>
<dbReference type="Pfam" id="PF12686">
    <property type="entry name" value="DUF3800"/>
    <property type="match status" value="1"/>
</dbReference>
<name>A0A449BI00_9MOLU</name>
<gene>
    <name evidence="1" type="ORF">NCTC10172_00076</name>
</gene>
<evidence type="ECO:0008006" key="3">
    <source>
        <dbReference type="Google" id="ProtNLM"/>
    </source>
</evidence>
<protein>
    <recommendedName>
        <fullName evidence="3">DUF3800 domain-containing protein</fullName>
    </recommendedName>
</protein>
<accession>A0A449BI00</accession>
<dbReference type="KEGG" id="ahk:NCTC10172_00076"/>
<proteinExistence type="predicted"/>
<dbReference type="InterPro" id="IPR024524">
    <property type="entry name" value="DUF3800"/>
</dbReference>
<evidence type="ECO:0000313" key="1">
    <source>
        <dbReference type="EMBL" id="VEU82070.1"/>
    </source>
</evidence>
<dbReference type="STRING" id="1408416.GCA_000702765_00630"/>
<dbReference type="EMBL" id="LR215050">
    <property type="protein sequence ID" value="VEU82070.1"/>
    <property type="molecule type" value="Genomic_DNA"/>
</dbReference>
<dbReference type="RefSeq" id="WP_035368897.1">
    <property type="nucleotide sequence ID" value="NZ_LR215050.1"/>
</dbReference>
<organism evidence="1 2">
    <name type="scientific">Acholeplasma hippikon</name>
    <dbReference type="NCBI Taxonomy" id="264636"/>
    <lineage>
        <taxon>Bacteria</taxon>
        <taxon>Bacillati</taxon>
        <taxon>Mycoplasmatota</taxon>
        <taxon>Mollicutes</taxon>
        <taxon>Acholeplasmatales</taxon>
        <taxon>Acholeplasmataceae</taxon>
        <taxon>Acholeplasma</taxon>
    </lineage>
</organism>
<keyword evidence="2" id="KW-1185">Reference proteome</keyword>